<feature type="region of interest" description="Disordered" evidence="1">
    <location>
        <begin position="1"/>
        <end position="21"/>
    </location>
</feature>
<evidence type="ECO:0000256" key="1">
    <source>
        <dbReference type="SAM" id="MobiDB-lite"/>
    </source>
</evidence>
<comment type="caution">
    <text evidence="2">The sequence shown here is derived from an EMBL/GenBank/DDBJ whole genome shotgun (WGS) entry which is preliminary data.</text>
</comment>
<accession>A0ABV3AIT8</accession>
<evidence type="ECO:0000313" key="2">
    <source>
        <dbReference type="EMBL" id="MEU5711232.1"/>
    </source>
</evidence>
<organism evidence="2 3">
    <name type="scientific">Streptomyces flaveolus</name>
    <dbReference type="NCBI Taxonomy" id="67297"/>
    <lineage>
        <taxon>Bacteria</taxon>
        <taxon>Bacillati</taxon>
        <taxon>Actinomycetota</taxon>
        <taxon>Actinomycetes</taxon>
        <taxon>Kitasatosporales</taxon>
        <taxon>Streptomycetaceae</taxon>
        <taxon>Streptomyces</taxon>
    </lineage>
</organism>
<proteinExistence type="predicted"/>
<dbReference type="Proteomes" id="UP001551011">
    <property type="component" value="Unassembled WGS sequence"/>
</dbReference>
<keyword evidence="3" id="KW-1185">Reference proteome</keyword>
<gene>
    <name evidence="2" type="ORF">AB0H04_30920</name>
</gene>
<reference evidence="2 3" key="1">
    <citation type="submission" date="2024-06" db="EMBL/GenBank/DDBJ databases">
        <title>The Natural Products Discovery Center: Release of the First 8490 Sequenced Strains for Exploring Actinobacteria Biosynthetic Diversity.</title>
        <authorList>
            <person name="Kalkreuter E."/>
            <person name="Kautsar S.A."/>
            <person name="Yang D."/>
            <person name="Bader C.D."/>
            <person name="Teijaro C.N."/>
            <person name="Fluegel L."/>
            <person name="Davis C.M."/>
            <person name="Simpson J.R."/>
            <person name="Lauterbach L."/>
            <person name="Steele A.D."/>
            <person name="Gui C."/>
            <person name="Meng S."/>
            <person name="Li G."/>
            <person name="Viehrig K."/>
            <person name="Ye F."/>
            <person name="Su P."/>
            <person name="Kiefer A.F."/>
            <person name="Nichols A."/>
            <person name="Cepeda A.J."/>
            <person name="Yan W."/>
            <person name="Fan B."/>
            <person name="Jiang Y."/>
            <person name="Adhikari A."/>
            <person name="Zheng C.-J."/>
            <person name="Schuster L."/>
            <person name="Cowan T.M."/>
            <person name="Smanski M.J."/>
            <person name="Chevrette M.G."/>
            <person name="De Carvalho L.P.S."/>
            <person name="Shen B."/>
        </authorList>
    </citation>
    <scope>NUCLEOTIDE SEQUENCE [LARGE SCALE GENOMIC DNA]</scope>
    <source>
        <strain evidence="2 3">NPDC020594</strain>
    </source>
</reference>
<dbReference type="EMBL" id="JBFAEG010000025">
    <property type="protein sequence ID" value="MEU5711232.1"/>
    <property type="molecule type" value="Genomic_DNA"/>
</dbReference>
<sequence>MDPAAGGERGQGGWRTDTTPLRRAFPLLGPLTDAQWVSSRDNDRGIPSPELVISGFARLAQGKLAELTAAHTFVSEGPADDFTSWFEKPLKGEGPENPQWIRSHELDRDGSGYSTKLWFDRRSDTVRFRALNPYGQAR</sequence>
<dbReference type="RefSeq" id="WP_030646439.1">
    <property type="nucleotide sequence ID" value="NZ_JBEXDP010000027.1"/>
</dbReference>
<name>A0ABV3AIT8_9ACTN</name>
<evidence type="ECO:0000313" key="3">
    <source>
        <dbReference type="Proteomes" id="UP001551011"/>
    </source>
</evidence>
<protein>
    <submittedName>
        <fullName evidence="2">Uncharacterized protein</fullName>
    </submittedName>
</protein>